<evidence type="ECO:0000313" key="2">
    <source>
        <dbReference type="Proteomes" id="UP000243459"/>
    </source>
</evidence>
<gene>
    <name evidence="1" type="ORF">A4U43_C03F20</name>
</gene>
<reference evidence="2" key="1">
    <citation type="journal article" date="2017" name="Nat. Commun.">
        <title>The asparagus genome sheds light on the origin and evolution of a young Y chromosome.</title>
        <authorList>
            <person name="Harkess A."/>
            <person name="Zhou J."/>
            <person name="Xu C."/>
            <person name="Bowers J.E."/>
            <person name="Van der Hulst R."/>
            <person name="Ayyampalayam S."/>
            <person name="Mercati F."/>
            <person name="Riccardi P."/>
            <person name="McKain M.R."/>
            <person name="Kakrana A."/>
            <person name="Tang H."/>
            <person name="Ray J."/>
            <person name="Groenendijk J."/>
            <person name="Arikit S."/>
            <person name="Mathioni S.M."/>
            <person name="Nakano M."/>
            <person name="Shan H."/>
            <person name="Telgmann-Rauber A."/>
            <person name="Kanno A."/>
            <person name="Yue Z."/>
            <person name="Chen H."/>
            <person name="Li W."/>
            <person name="Chen Y."/>
            <person name="Xu X."/>
            <person name="Zhang Y."/>
            <person name="Luo S."/>
            <person name="Chen H."/>
            <person name="Gao J."/>
            <person name="Mao Z."/>
            <person name="Pires J.C."/>
            <person name="Luo M."/>
            <person name="Kudrna D."/>
            <person name="Wing R.A."/>
            <person name="Meyers B.C."/>
            <person name="Yi K."/>
            <person name="Kong H."/>
            <person name="Lavrijsen P."/>
            <person name="Sunseri F."/>
            <person name="Falavigna A."/>
            <person name="Ye Y."/>
            <person name="Leebens-Mack J.H."/>
            <person name="Chen G."/>
        </authorList>
    </citation>
    <scope>NUCLEOTIDE SEQUENCE [LARGE SCALE GENOMIC DNA]</scope>
    <source>
        <strain evidence="2">cv. DH0086</strain>
    </source>
</reference>
<sequence length="139" mass="16187">MPPKVWARIDLATGQARAGPNRAGLFLDGFGPLEWNRMMTKFIDVRKAIDELTNDWAEEWDYDEEFRAGRVRLKTKLDELQSVVDFLDGIDRYLPGRHDAYSKLRDSVVRLVRDAHDLLHHVDEDIHYVDGYIDDNDSN</sequence>
<protein>
    <submittedName>
        <fullName evidence="1">Uncharacterized protein</fullName>
    </submittedName>
</protein>
<keyword evidence="2" id="KW-1185">Reference proteome</keyword>
<evidence type="ECO:0000313" key="1">
    <source>
        <dbReference type="EMBL" id="ONK73830.1"/>
    </source>
</evidence>
<proteinExistence type="predicted"/>
<dbReference type="AlphaFoldDB" id="A0A5P1FBC2"/>
<name>A0A5P1FBC2_ASPOF</name>
<organism evidence="1 2">
    <name type="scientific">Asparagus officinalis</name>
    <name type="common">Garden asparagus</name>
    <dbReference type="NCBI Taxonomy" id="4686"/>
    <lineage>
        <taxon>Eukaryota</taxon>
        <taxon>Viridiplantae</taxon>
        <taxon>Streptophyta</taxon>
        <taxon>Embryophyta</taxon>
        <taxon>Tracheophyta</taxon>
        <taxon>Spermatophyta</taxon>
        <taxon>Magnoliopsida</taxon>
        <taxon>Liliopsida</taxon>
        <taxon>Asparagales</taxon>
        <taxon>Asparagaceae</taxon>
        <taxon>Asparagoideae</taxon>
        <taxon>Asparagus</taxon>
    </lineage>
</organism>
<dbReference type="Proteomes" id="UP000243459">
    <property type="component" value="Chromosome 3"/>
</dbReference>
<dbReference type="Gramene" id="ONK73830">
    <property type="protein sequence ID" value="ONK73830"/>
    <property type="gene ID" value="A4U43_C03F20"/>
</dbReference>
<accession>A0A5P1FBC2</accession>
<dbReference type="EMBL" id="CM007383">
    <property type="protein sequence ID" value="ONK73830.1"/>
    <property type="molecule type" value="Genomic_DNA"/>
</dbReference>